<keyword evidence="1 2" id="KW-0732">Signal</keyword>
<dbReference type="PANTHER" id="PTHR32208">
    <property type="entry name" value="SECRETED PROTEIN-RELATED"/>
    <property type="match status" value="1"/>
</dbReference>
<feature type="domain" description="Glyoxal oxidase N-terminal" evidence="4">
    <location>
        <begin position="71"/>
        <end position="445"/>
    </location>
</feature>
<dbReference type="Pfam" id="PF07250">
    <property type="entry name" value="Glyoxal_oxid_N"/>
    <property type="match status" value="1"/>
</dbReference>
<dbReference type="InterPro" id="IPR013783">
    <property type="entry name" value="Ig-like_fold"/>
</dbReference>
<evidence type="ECO:0000313" key="7">
    <source>
        <dbReference type="Proteomes" id="UP001498398"/>
    </source>
</evidence>
<dbReference type="Pfam" id="PF06985">
    <property type="entry name" value="HET"/>
    <property type="match status" value="1"/>
</dbReference>
<proteinExistence type="predicted"/>
<dbReference type="CDD" id="cd02851">
    <property type="entry name" value="E_set_GO_C"/>
    <property type="match status" value="1"/>
</dbReference>
<evidence type="ECO:0000313" key="6">
    <source>
        <dbReference type="EMBL" id="KAK7451029.1"/>
    </source>
</evidence>
<dbReference type="InterPro" id="IPR015202">
    <property type="entry name" value="GO-like_E_set"/>
</dbReference>
<dbReference type="Gene3D" id="2.60.40.10">
    <property type="entry name" value="Immunoglobulins"/>
    <property type="match status" value="1"/>
</dbReference>
<feature type="domain" description="Galactose oxidase-like Early set" evidence="5">
    <location>
        <begin position="450"/>
        <end position="549"/>
    </location>
</feature>
<dbReference type="SUPFAM" id="SSF50965">
    <property type="entry name" value="Galactose oxidase, central domain"/>
    <property type="match status" value="1"/>
</dbReference>
<dbReference type="InterPro" id="IPR010730">
    <property type="entry name" value="HET"/>
</dbReference>
<evidence type="ECO:0008006" key="8">
    <source>
        <dbReference type="Google" id="ProtNLM"/>
    </source>
</evidence>
<evidence type="ECO:0000259" key="5">
    <source>
        <dbReference type="Pfam" id="PF09118"/>
    </source>
</evidence>
<dbReference type="SUPFAM" id="SSF81296">
    <property type="entry name" value="E set domains"/>
    <property type="match status" value="1"/>
</dbReference>
<feature type="chain" id="PRO_5045751348" description="Copper radical oxidase" evidence="2">
    <location>
        <begin position="20"/>
        <end position="1203"/>
    </location>
</feature>
<gene>
    <name evidence="6" type="ORF">VKT23_012704</name>
</gene>
<reference evidence="6 7" key="1">
    <citation type="submission" date="2024-01" db="EMBL/GenBank/DDBJ databases">
        <title>A draft genome for the cacao thread blight pathogen Marasmiellus scandens.</title>
        <authorList>
            <person name="Baruah I.K."/>
            <person name="Leung J."/>
            <person name="Bukari Y."/>
            <person name="Amoako-Attah I."/>
            <person name="Meinhardt L.W."/>
            <person name="Bailey B.A."/>
            <person name="Cohen S.P."/>
        </authorList>
    </citation>
    <scope>NUCLEOTIDE SEQUENCE [LARGE SCALE GENOMIC DNA]</scope>
    <source>
        <strain evidence="6 7">GH-19</strain>
    </source>
</reference>
<name>A0ABR1J906_9AGAR</name>
<dbReference type="InterPro" id="IPR009880">
    <property type="entry name" value="Glyoxal_oxidase_N"/>
</dbReference>
<protein>
    <recommendedName>
        <fullName evidence="8">Copper radical oxidase</fullName>
    </recommendedName>
</protein>
<comment type="caution">
    <text evidence="6">The sequence shown here is derived from an EMBL/GenBank/DDBJ whole genome shotgun (WGS) entry which is preliminary data.</text>
</comment>
<feature type="signal peptide" evidence="2">
    <location>
        <begin position="1"/>
        <end position="19"/>
    </location>
</feature>
<keyword evidence="7" id="KW-1185">Reference proteome</keyword>
<evidence type="ECO:0000256" key="1">
    <source>
        <dbReference type="ARBA" id="ARBA00022729"/>
    </source>
</evidence>
<accession>A0ABR1J906</accession>
<dbReference type="InterPro" id="IPR037293">
    <property type="entry name" value="Gal_Oxidase_central_sf"/>
</dbReference>
<dbReference type="Proteomes" id="UP001498398">
    <property type="component" value="Unassembled WGS sequence"/>
</dbReference>
<dbReference type="InterPro" id="IPR014756">
    <property type="entry name" value="Ig_E-set"/>
</dbReference>
<evidence type="ECO:0000256" key="2">
    <source>
        <dbReference type="SAM" id="SignalP"/>
    </source>
</evidence>
<dbReference type="Gene3D" id="2.130.10.80">
    <property type="entry name" value="Galactose oxidase/kelch, beta-propeller"/>
    <property type="match status" value="1"/>
</dbReference>
<organism evidence="6 7">
    <name type="scientific">Marasmiellus scandens</name>
    <dbReference type="NCBI Taxonomy" id="2682957"/>
    <lineage>
        <taxon>Eukaryota</taxon>
        <taxon>Fungi</taxon>
        <taxon>Dikarya</taxon>
        <taxon>Basidiomycota</taxon>
        <taxon>Agaricomycotina</taxon>
        <taxon>Agaricomycetes</taxon>
        <taxon>Agaricomycetidae</taxon>
        <taxon>Agaricales</taxon>
        <taxon>Marasmiineae</taxon>
        <taxon>Omphalotaceae</taxon>
        <taxon>Marasmiellus</taxon>
    </lineage>
</organism>
<dbReference type="EMBL" id="JBANRG010000032">
    <property type="protein sequence ID" value="KAK7451029.1"/>
    <property type="molecule type" value="Genomic_DNA"/>
</dbReference>
<sequence>MWSSLLALSLLALSSWSNAQSESLGWHFVQNGTTGIVALEAIAVSPTLFVIFDRVLGDPLQINGHQAWGGLWNTETNNVTALDLVTDSFCASGGILSNGTMVSVGGQPVELPAGESVPPDQDGTTGLRIFEPCDDPAGVGCTLFEDPATHHLDEPRWYPSSLRIFDGSLMIVGGIHSNTGFFNNFTFAAKTFEFFPKKDGGVPRPSEFLVRSLPVNLFPRVFALPDGKVFMVANNQSIIYDIEAQTETILPDLPNGVRVTNPYDGTATLLPLHPPDFIPEVLVCGGSNSSDQVNVKELSSQDPASDQCSRITLTKEGIAKGWEVETMPEGRMMPEMILMPNGQVLIINGAGSGYAALNGVKDPVGNSNADNAVKTPVLYNVDAPIGSRFDRTGLPTTDIARVYHSSVSLTPAGNIFIAGSNPNGGVVTGAKFSSEFRVEYLNPPFMTVARPAVSNIPSQIGFNDKISVNVDIPEGLDTSDIKVALMDLGFSSHAFHSSSRLVFMDATLSSDQKTLEIITPPNNRVFPPGPAYLFVTIDDVTSTGTKIMVGSGATPPVADQGVPLPPLVFHPQLIEDHTEHKLEPLHEKRRFCGSLGFSWMWRILPSRPSSEPVVGSVTRSSERGLPKDLESAQLDVTLGRELATNYSNYEPERGPVPKQGLGILGFDQSWKRIFSCPLSQISGKCLDLTTYATPGRYRMLSLHNLRQFGDFEIFEFEELPKTDIPHIPGYMALSYVWRGLDANNELSSSQRAKSRGDFIVKGEEDADPISIAVILDIAWAALRSSNSGCGPDRFLWLDQLCIMQTSKEDKAWQILRMYTIYRCSRCLILPGGLSRLASFDDTTHWMSRAWTLQEVLAPPLILSQDVDTCVLFMNDPETQKDIESVNKQEWGDTPYLTDGIIACSPLIPLVDTLLPLSKSLFGFREEQLGTLVGAMNKTMDASKVLIWRSAFSRTSSRAVDMIFSIMQCFGVTLNPAEFRKNDRVRATIALVQAILSRPGGRAYWIPALYFLPPAPELSIFPQFPETRVDGAAVVRMPDGSVKDVIELLTNHDSDDLVRLENTSHVARPFEFDGSEMMDGHGYYSFVARQVFTLRNVTDQSRLDDCVLTLCAGDGSTWVVAGRDSDTYPDPGEDEYLADAEDIEGNVLAVFIGSGDKGSKHVYMLVRKHGPRRFHRFTYLIVNQSLPTPRWNVRISIGPVPSSV</sequence>
<dbReference type="PANTHER" id="PTHR32208:SF96">
    <property type="entry name" value="GLYOXAL OXIDASE"/>
    <property type="match status" value="1"/>
</dbReference>
<dbReference type="InterPro" id="IPR011043">
    <property type="entry name" value="Gal_Oxase/kelch_b-propeller"/>
</dbReference>
<evidence type="ECO:0000259" key="4">
    <source>
        <dbReference type="Pfam" id="PF07250"/>
    </source>
</evidence>
<feature type="domain" description="Heterokaryon incompatibility" evidence="3">
    <location>
        <begin position="730"/>
        <end position="829"/>
    </location>
</feature>
<evidence type="ECO:0000259" key="3">
    <source>
        <dbReference type="Pfam" id="PF06985"/>
    </source>
</evidence>
<dbReference type="Pfam" id="PF09118">
    <property type="entry name" value="GO-like_E_set"/>
    <property type="match status" value="1"/>
</dbReference>